<evidence type="ECO:0000256" key="1">
    <source>
        <dbReference type="SAM" id="Coils"/>
    </source>
</evidence>
<dbReference type="EMBL" id="JAPFFF010000015">
    <property type="protein sequence ID" value="KAK8866246.1"/>
    <property type="molecule type" value="Genomic_DNA"/>
</dbReference>
<keyword evidence="3" id="KW-1185">Reference proteome</keyword>
<evidence type="ECO:0000313" key="3">
    <source>
        <dbReference type="Proteomes" id="UP001470230"/>
    </source>
</evidence>
<proteinExistence type="predicted"/>
<evidence type="ECO:0000313" key="2">
    <source>
        <dbReference type="EMBL" id="KAK8866246.1"/>
    </source>
</evidence>
<feature type="coiled-coil region" evidence="1">
    <location>
        <begin position="192"/>
        <end position="226"/>
    </location>
</feature>
<organism evidence="2 3">
    <name type="scientific">Tritrichomonas musculus</name>
    <dbReference type="NCBI Taxonomy" id="1915356"/>
    <lineage>
        <taxon>Eukaryota</taxon>
        <taxon>Metamonada</taxon>
        <taxon>Parabasalia</taxon>
        <taxon>Tritrichomonadida</taxon>
        <taxon>Tritrichomonadidae</taxon>
        <taxon>Tritrichomonas</taxon>
    </lineage>
</organism>
<feature type="coiled-coil region" evidence="1">
    <location>
        <begin position="269"/>
        <end position="317"/>
    </location>
</feature>
<name>A0ABR2IQ80_9EUKA</name>
<accession>A0ABR2IQ80</accession>
<sequence>MESFDFDVNSNLSPRYIESLNQIMNIIDDLDLKDDLTTNNVKILMNFARKLNNQLLTHIERSKLASDFQKAIDQVLSFSDVPDQIISRCDFLSKKFPEEFHNISYDFRNLRAFKYPALEDCKNSLINLKNHGHRNEADPILKLIELRSLHFKLFTSVEELQTAISNMMVKEMHRNDPNNLSKERFEDILKDLYEAKQEAEKFSIECKKAQDECKTMKELNERLKANIVIMRDDFDYRQKVNLLEIERRDKELRQLRNVAHDHLQTQHEIHSLNSQNQVLRAQIQALQNQVHQEKERYETLESKYQILFNENQRLAAQIKKQ</sequence>
<protein>
    <submittedName>
        <fullName evidence="2">Uncharacterized protein</fullName>
    </submittedName>
</protein>
<reference evidence="2 3" key="1">
    <citation type="submission" date="2024-04" db="EMBL/GenBank/DDBJ databases">
        <title>Tritrichomonas musculus Genome.</title>
        <authorList>
            <person name="Alves-Ferreira E."/>
            <person name="Grigg M."/>
            <person name="Lorenzi H."/>
            <person name="Galac M."/>
        </authorList>
    </citation>
    <scope>NUCLEOTIDE SEQUENCE [LARGE SCALE GENOMIC DNA]</scope>
    <source>
        <strain evidence="2 3">EAF2021</strain>
    </source>
</reference>
<dbReference type="Proteomes" id="UP001470230">
    <property type="component" value="Unassembled WGS sequence"/>
</dbReference>
<keyword evidence="1" id="KW-0175">Coiled coil</keyword>
<comment type="caution">
    <text evidence="2">The sequence shown here is derived from an EMBL/GenBank/DDBJ whole genome shotgun (WGS) entry which is preliminary data.</text>
</comment>
<gene>
    <name evidence="2" type="ORF">M9Y10_009205</name>
</gene>